<organism evidence="2 3">
    <name type="scientific">Deinococcus taklimakanensis</name>
    <dbReference type="NCBI Taxonomy" id="536443"/>
    <lineage>
        <taxon>Bacteria</taxon>
        <taxon>Thermotogati</taxon>
        <taxon>Deinococcota</taxon>
        <taxon>Deinococci</taxon>
        <taxon>Deinococcales</taxon>
        <taxon>Deinococcaceae</taxon>
        <taxon>Deinococcus</taxon>
    </lineage>
</organism>
<evidence type="ECO:0000256" key="1">
    <source>
        <dbReference type="SAM" id="SignalP"/>
    </source>
</evidence>
<keyword evidence="1" id="KW-0732">Signal</keyword>
<name>A0ABW5NZB8_9DEIO</name>
<evidence type="ECO:0000313" key="2">
    <source>
        <dbReference type="EMBL" id="MFD2608402.1"/>
    </source>
</evidence>
<feature type="signal peptide" evidence="1">
    <location>
        <begin position="1"/>
        <end position="21"/>
    </location>
</feature>
<evidence type="ECO:0000313" key="3">
    <source>
        <dbReference type="Proteomes" id="UP001597475"/>
    </source>
</evidence>
<gene>
    <name evidence="2" type="ORF">ACFSR9_02970</name>
</gene>
<evidence type="ECO:0008006" key="4">
    <source>
        <dbReference type="Google" id="ProtNLM"/>
    </source>
</evidence>
<dbReference type="RefSeq" id="WP_386842896.1">
    <property type="nucleotide sequence ID" value="NZ_JBHUMK010000011.1"/>
</dbReference>
<dbReference type="Proteomes" id="UP001597475">
    <property type="component" value="Unassembled WGS sequence"/>
</dbReference>
<accession>A0ABW5NZB8</accession>
<reference evidence="3" key="1">
    <citation type="journal article" date="2019" name="Int. J. Syst. Evol. Microbiol.">
        <title>The Global Catalogue of Microorganisms (GCM) 10K type strain sequencing project: providing services to taxonomists for standard genome sequencing and annotation.</title>
        <authorList>
            <consortium name="The Broad Institute Genomics Platform"/>
            <consortium name="The Broad Institute Genome Sequencing Center for Infectious Disease"/>
            <person name="Wu L."/>
            <person name="Ma J."/>
        </authorList>
    </citation>
    <scope>NUCLEOTIDE SEQUENCE [LARGE SCALE GENOMIC DNA]</scope>
    <source>
        <strain evidence="3">KCTC 33842</strain>
    </source>
</reference>
<dbReference type="EMBL" id="JBHUMK010000011">
    <property type="protein sequence ID" value="MFD2608402.1"/>
    <property type="molecule type" value="Genomic_DNA"/>
</dbReference>
<comment type="caution">
    <text evidence="2">The sequence shown here is derived from an EMBL/GenBank/DDBJ whole genome shotgun (WGS) entry which is preliminary data.</text>
</comment>
<protein>
    <recommendedName>
        <fullName evidence="4">DUF1795 domain-containing protein</fullName>
    </recommendedName>
</protein>
<sequence length="174" mass="18706">MKRALALFLAAGPLLNGAAHAAPIKLNGLPVTVEPNAKLLTLPPESIAKAFPSAAGRPDAVFVTEDRKVTISFEWRQGKLAPNEIEKLAAQFPAVIRAQVPNLKTLKSGVVQQGGINWAQFVFTTPGRGDDMRRELLVTSLSGRMLVLTVAGNVKDYSRNEAVVRNLAATVRLN</sequence>
<keyword evidence="3" id="KW-1185">Reference proteome</keyword>
<feature type="chain" id="PRO_5046991584" description="DUF1795 domain-containing protein" evidence="1">
    <location>
        <begin position="22"/>
        <end position="174"/>
    </location>
</feature>
<proteinExistence type="predicted"/>